<evidence type="ECO:0000313" key="3">
    <source>
        <dbReference type="Proteomes" id="UP000644548"/>
    </source>
</evidence>
<feature type="compositionally biased region" description="Basic and acidic residues" evidence="1">
    <location>
        <begin position="82"/>
        <end position="91"/>
    </location>
</feature>
<accession>A0ABQ2S1S3</accession>
<organism evidence="2 3">
    <name type="scientific">Deinococcus sedimenti</name>
    <dbReference type="NCBI Taxonomy" id="1867090"/>
    <lineage>
        <taxon>Bacteria</taxon>
        <taxon>Thermotogati</taxon>
        <taxon>Deinococcota</taxon>
        <taxon>Deinococci</taxon>
        <taxon>Deinococcales</taxon>
        <taxon>Deinococcaceae</taxon>
        <taxon>Deinococcus</taxon>
    </lineage>
</organism>
<name>A0ABQ2S1S3_9DEIO</name>
<protein>
    <submittedName>
        <fullName evidence="2">Uncharacterized protein</fullName>
    </submittedName>
</protein>
<dbReference type="Proteomes" id="UP000644548">
    <property type="component" value="Unassembled WGS sequence"/>
</dbReference>
<gene>
    <name evidence="2" type="ORF">GCM10008960_08120</name>
</gene>
<evidence type="ECO:0000256" key="1">
    <source>
        <dbReference type="SAM" id="MobiDB-lite"/>
    </source>
</evidence>
<evidence type="ECO:0000313" key="2">
    <source>
        <dbReference type="EMBL" id="GGR83454.1"/>
    </source>
</evidence>
<comment type="caution">
    <text evidence="2">The sequence shown here is derived from an EMBL/GenBank/DDBJ whole genome shotgun (WGS) entry which is preliminary data.</text>
</comment>
<sequence length="91" mass="9986">MQRAERARLLWGGAPGAFIQRLRVESVHDHRPGYGATLQAGVTEVGQQRHGTVLANQPLKLVVRECSQVQTTGHASQHKVPVLHDRHTGVP</sequence>
<keyword evidence="3" id="KW-1185">Reference proteome</keyword>
<feature type="region of interest" description="Disordered" evidence="1">
    <location>
        <begin position="72"/>
        <end position="91"/>
    </location>
</feature>
<proteinExistence type="predicted"/>
<dbReference type="EMBL" id="BMQN01000001">
    <property type="protein sequence ID" value="GGR83454.1"/>
    <property type="molecule type" value="Genomic_DNA"/>
</dbReference>
<reference evidence="3" key="1">
    <citation type="journal article" date="2019" name="Int. J. Syst. Evol. Microbiol.">
        <title>The Global Catalogue of Microorganisms (GCM) 10K type strain sequencing project: providing services to taxonomists for standard genome sequencing and annotation.</title>
        <authorList>
            <consortium name="The Broad Institute Genomics Platform"/>
            <consortium name="The Broad Institute Genome Sequencing Center for Infectious Disease"/>
            <person name="Wu L."/>
            <person name="Ma J."/>
        </authorList>
    </citation>
    <scope>NUCLEOTIDE SEQUENCE [LARGE SCALE GENOMIC DNA]</scope>
    <source>
        <strain evidence="3">JCM 31405</strain>
    </source>
</reference>